<protein>
    <submittedName>
        <fullName evidence="1">Uncharacterized protein</fullName>
    </submittedName>
</protein>
<dbReference type="AlphaFoldDB" id="A0A2S1R8F8"/>
<name>A0A2S1R8F8_9ACTN</name>
<reference evidence="1 2" key="1">
    <citation type="submission" date="2016-04" db="EMBL/GenBank/DDBJ databases">
        <title>Complete genome sequence of Dietzia lutea YIM 80766T, a strain isolated from desert soil in Egypt.</title>
        <authorList>
            <person name="Zhao J."/>
            <person name="Hu B."/>
            <person name="Geng S."/>
            <person name="Nie Y."/>
            <person name="Tang Y."/>
        </authorList>
    </citation>
    <scope>NUCLEOTIDE SEQUENCE [LARGE SCALE GENOMIC DNA]</scope>
    <source>
        <strain evidence="1 2">YIM 80766</strain>
    </source>
</reference>
<sequence length="339" mass="38554">MDSIERLVVQVSESNRLLHQGGVSRWRISLMLLDNTAELLLKRECDRRLSLNHLGEGYYESVCAALERGETEEQPTPFDDDDEPPRKLADVKVELERKLALDGELEKIESEFAPKVAYLQRNNVFSPSHAAVLRRLHLYRNEVYHDDKVRPATVEAAAKIYTYVVCDLMRRSSSSGVPIAIDAPTPELDALFPEHQRHPRELGRFAERLLALSPVDTAEKLAKTLSEHLLDRLEELDLDLSYVQTRGSNFGVVIDEELRAHTLDEILSGHSLARKISYRTVRQWKGSARKLGDSTDYVKAFEKFATTETALEGVEAQVRNIVSALDWHINELIDSRRGK</sequence>
<accession>A0A2S1R8F8</accession>
<evidence type="ECO:0000313" key="2">
    <source>
        <dbReference type="Proteomes" id="UP000244928"/>
    </source>
</evidence>
<dbReference type="EMBL" id="CP015449">
    <property type="protein sequence ID" value="AWH92521.1"/>
    <property type="molecule type" value="Genomic_DNA"/>
</dbReference>
<dbReference type="Proteomes" id="UP000244928">
    <property type="component" value="Chromosome"/>
</dbReference>
<gene>
    <name evidence="1" type="ORF">A6035_10495</name>
</gene>
<dbReference type="OrthoDB" id="4067560at2"/>
<dbReference type="RefSeq" id="WP_108847755.1">
    <property type="nucleotide sequence ID" value="NZ_CP015449.1"/>
</dbReference>
<keyword evidence="2" id="KW-1185">Reference proteome</keyword>
<evidence type="ECO:0000313" key="1">
    <source>
        <dbReference type="EMBL" id="AWH92521.1"/>
    </source>
</evidence>
<proteinExistence type="predicted"/>
<organism evidence="1 2">
    <name type="scientific">Dietzia lutea</name>
    <dbReference type="NCBI Taxonomy" id="546160"/>
    <lineage>
        <taxon>Bacteria</taxon>
        <taxon>Bacillati</taxon>
        <taxon>Actinomycetota</taxon>
        <taxon>Actinomycetes</taxon>
        <taxon>Mycobacteriales</taxon>
        <taxon>Dietziaceae</taxon>
        <taxon>Dietzia</taxon>
    </lineage>
</organism>
<dbReference type="KEGG" id="dlu:A6035_10495"/>